<name>A0A7R9MP94_9ACAR</name>
<feature type="compositionally biased region" description="Polar residues" evidence="1">
    <location>
        <begin position="74"/>
        <end position="90"/>
    </location>
</feature>
<evidence type="ECO:0000313" key="2">
    <source>
        <dbReference type="EMBL" id="CAD7663731.1"/>
    </source>
</evidence>
<sequence>MSTSISNSLTTPTITSLSSSEAPIPTTDFPESTTCDEPLLTSEVGSSSSADSKSAANSSQDSAFVKNSSEDQENVVTSSTSDSITNGPNS</sequence>
<gene>
    <name evidence="2" type="ORF">ONB1V03_LOCUS20289</name>
</gene>
<proteinExistence type="predicted"/>
<feature type="compositionally biased region" description="Low complexity" evidence="1">
    <location>
        <begin position="1"/>
        <end position="20"/>
    </location>
</feature>
<dbReference type="Proteomes" id="UP000728032">
    <property type="component" value="Unassembled WGS sequence"/>
</dbReference>
<organism evidence="2">
    <name type="scientific">Oppiella nova</name>
    <dbReference type="NCBI Taxonomy" id="334625"/>
    <lineage>
        <taxon>Eukaryota</taxon>
        <taxon>Metazoa</taxon>
        <taxon>Ecdysozoa</taxon>
        <taxon>Arthropoda</taxon>
        <taxon>Chelicerata</taxon>
        <taxon>Arachnida</taxon>
        <taxon>Acari</taxon>
        <taxon>Acariformes</taxon>
        <taxon>Sarcoptiformes</taxon>
        <taxon>Oribatida</taxon>
        <taxon>Brachypylina</taxon>
        <taxon>Oppioidea</taxon>
        <taxon>Oppiidae</taxon>
        <taxon>Oppiella</taxon>
    </lineage>
</organism>
<keyword evidence="3" id="KW-1185">Reference proteome</keyword>
<dbReference type="EMBL" id="OC949006">
    <property type="protein sequence ID" value="CAD7663731.1"/>
    <property type="molecule type" value="Genomic_DNA"/>
</dbReference>
<reference evidence="2" key="1">
    <citation type="submission" date="2020-11" db="EMBL/GenBank/DDBJ databases">
        <authorList>
            <person name="Tran Van P."/>
        </authorList>
    </citation>
    <scope>NUCLEOTIDE SEQUENCE</scope>
</reference>
<protein>
    <submittedName>
        <fullName evidence="2">Uncharacterized protein</fullName>
    </submittedName>
</protein>
<dbReference type="OrthoDB" id="295029at2759"/>
<feature type="compositionally biased region" description="Low complexity" evidence="1">
    <location>
        <begin position="46"/>
        <end position="63"/>
    </location>
</feature>
<accession>A0A7R9MP94</accession>
<dbReference type="AlphaFoldDB" id="A0A7R9MP94"/>
<evidence type="ECO:0000313" key="3">
    <source>
        <dbReference type="Proteomes" id="UP000728032"/>
    </source>
</evidence>
<evidence type="ECO:0000256" key="1">
    <source>
        <dbReference type="SAM" id="MobiDB-lite"/>
    </source>
</evidence>
<feature type="region of interest" description="Disordered" evidence="1">
    <location>
        <begin position="1"/>
        <end position="90"/>
    </location>
</feature>
<dbReference type="EMBL" id="CAJPVJ010034181">
    <property type="protein sequence ID" value="CAG2180868.1"/>
    <property type="molecule type" value="Genomic_DNA"/>
</dbReference>